<dbReference type="GO" id="GO:0022857">
    <property type="term" value="F:transmembrane transporter activity"/>
    <property type="evidence" value="ECO:0007669"/>
    <property type="project" value="InterPro"/>
</dbReference>
<name>A0A2H1KMK7_BRELN</name>
<gene>
    <name evidence="2" type="ORF">BLIN101_03447</name>
</gene>
<feature type="transmembrane region" description="Helical" evidence="1">
    <location>
        <begin position="77"/>
        <end position="96"/>
    </location>
</feature>
<sequence length="209" mass="21481">MNARSGKVSKFAGLTLYLIPIGVAINFVGGQLALLLKLPVYLDAIGTILVGALCGPIPGAIVGLISNAINAITSPPTFLYAICSVLFGLLAGYLGRLGWFRSLWKVLLSALGFAVIGGVGGPIISIVFFDGLAVGGAAIVVGALASLGMDINTANFVAQFPLDLIDKIPTVLVVYLIIKGLPRRILGKVPLGYVYLPTKRAAASSSSAA</sequence>
<dbReference type="Gene3D" id="1.10.1760.20">
    <property type="match status" value="1"/>
</dbReference>
<dbReference type="OrthoDB" id="7628974at2"/>
<keyword evidence="1" id="KW-0812">Transmembrane</keyword>
<feature type="transmembrane region" description="Helical" evidence="1">
    <location>
        <begin position="12"/>
        <end position="34"/>
    </location>
</feature>
<reference evidence="2 3" key="1">
    <citation type="submission" date="2017-03" db="EMBL/GenBank/DDBJ databases">
        <authorList>
            <person name="Afonso C.L."/>
            <person name="Miller P.J."/>
            <person name="Scott M.A."/>
            <person name="Spackman E."/>
            <person name="Goraichik I."/>
            <person name="Dimitrov K.M."/>
            <person name="Suarez D.L."/>
            <person name="Swayne D.E."/>
        </authorList>
    </citation>
    <scope>NUCLEOTIDE SEQUENCE [LARGE SCALE GENOMIC DNA]</scope>
    <source>
        <strain evidence="2 3">Mu101</strain>
    </source>
</reference>
<feature type="transmembrane region" description="Helical" evidence="1">
    <location>
        <begin position="127"/>
        <end position="148"/>
    </location>
</feature>
<dbReference type="InterPro" id="IPR024529">
    <property type="entry name" value="ECF_trnsprt_substrate-spec"/>
</dbReference>
<organism evidence="2 3">
    <name type="scientific">Brevibacterium linens</name>
    <dbReference type="NCBI Taxonomy" id="1703"/>
    <lineage>
        <taxon>Bacteria</taxon>
        <taxon>Bacillati</taxon>
        <taxon>Actinomycetota</taxon>
        <taxon>Actinomycetes</taxon>
        <taxon>Micrococcales</taxon>
        <taxon>Brevibacteriaceae</taxon>
        <taxon>Brevibacterium</taxon>
    </lineage>
</organism>
<evidence type="ECO:0000256" key="1">
    <source>
        <dbReference type="SAM" id="Phobius"/>
    </source>
</evidence>
<feature type="transmembrane region" description="Helical" evidence="1">
    <location>
        <begin position="40"/>
        <end position="65"/>
    </location>
</feature>
<dbReference type="EMBL" id="FXZA01000047">
    <property type="protein sequence ID" value="SMY00452.1"/>
    <property type="molecule type" value="Genomic_DNA"/>
</dbReference>
<accession>A0A2H1KMK7</accession>
<evidence type="ECO:0000313" key="3">
    <source>
        <dbReference type="Proteomes" id="UP000234498"/>
    </source>
</evidence>
<dbReference type="Pfam" id="PF12822">
    <property type="entry name" value="ECF_trnsprt"/>
    <property type="match status" value="1"/>
</dbReference>
<dbReference type="AlphaFoldDB" id="A0A2H1KMK7"/>
<protein>
    <submittedName>
        <fullName evidence="2">Energy-coupling factor transport system substrate-specific component</fullName>
    </submittedName>
</protein>
<dbReference type="RefSeq" id="WP_101596908.1">
    <property type="nucleotide sequence ID" value="NZ_FXZA01000047.1"/>
</dbReference>
<keyword evidence="1" id="KW-0472">Membrane</keyword>
<evidence type="ECO:0000313" key="2">
    <source>
        <dbReference type="EMBL" id="SMY00452.1"/>
    </source>
</evidence>
<keyword evidence="1" id="KW-1133">Transmembrane helix</keyword>
<proteinExistence type="predicted"/>
<dbReference type="Proteomes" id="UP000234498">
    <property type="component" value="Unassembled WGS sequence"/>
</dbReference>